<keyword evidence="2" id="KW-1185">Reference proteome</keyword>
<gene>
    <name evidence="1" type="ORF">CR513_01656</name>
</gene>
<comment type="caution">
    <text evidence="1">The sequence shown here is derived from an EMBL/GenBank/DDBJ whole genome shotgun (WGS) entry which is preliminary data.</text>
</comment>
<evidence type="ECO:0000313" key="2">
    <source>
        <dbReference type="Proteomes" id="UP000257109"/>
    </source>
</evidence>
<dbReference type="AlphaFoldDB" id="A0A371IEE5"/>
<dbReference type="EMBL" id="QJKJ01000280">
    <property type="protein sequence ID" value="RDY13426.1"/>
    <property type="molecule type" value="Genomic_DNA"/>
</dbReference>
<evidence type="ECO:0000313" key="1">
    <source>
        <dbReference type="EMBL" id="RDY13426.1"/>
    </source>
</evidence>
<name>A0A371IEE5_MUCPR</name>
<proteinExistence type="predicted"/>
<dbReference type="InterPro" id="IPR012337">
    <property type="entry name" value="RNaseH-like_sf"/>
</dbReference>
<sequence length="84" mass="9697">MEWTKILYYSQLRDIFKSFKAKVELQLGKKIKAIKSNRGGGYYSRYDGSGEQRLEHFALFLRECGIVPQYTMLGKPSMNSVAKP</sequence>
<evidence type="ECO:0008006" key="3">
    <source>
        <dbReference type="Google" id="ProtNLM"/>
    </source>
</evidence>
<feature type="non-terminal residue" evidence="1">
    <location>
        <position position="1"/>
    </location>
</feature>
<accession>A0A371IEE5</accession>
<dbReference type="Proteomes" id="UP000257109">
    <property type="component" value="Unassembled WGS sequence"/>
</dbReference>
<reference evidence="1" key="1">
    <citation type="submission" date="2018-05" db="EMBL/GenBank/DDBJ databases">
        <title>Draft genome of Mucuna pruriens seed.</title>
        <authorList>
            <person name="Nnadi N.E."/>
            <person name="Vos R."/>
            <person name="Hasami M.H."/>
            <person name="Devisetty U.K."/>
            <person name="Aguiy J.C."/>
        </authorList>
    </citation>
    <scope>NUCLEOTIDE SEQUENCE [LARGE SCALE GENOMIC DNA]</scope>
    <source>
        <strain evidence="1">JCA_2017</strain>
    </source>
</reference>
<dbReference type="SUPFAM" id="SSF53098">
    <property type="entry name" value="Ribonuclease H-like"/>
    <property type="match status" value="1"/>
</dbReference>
<protein>
    <recommendedName>
        <fullName evidence="3">Integrase catalytic domain-containing protein</fullName>
    </recommendedName>
</protein>
<dbReference type="OrthoDB" id="913584at2759"/>
<organism evidence="1 2">
    <name type="scientific">Mucuna pruriens</name>
    <name type="common">Velvet bean</name>
    <name type="synonym">Dolichos pruriens</name>
    <dbReference type="NCBI Taxonomy" id="157652"/>
    <lineage>
        <taxon>Eukaryota</taxon>
        <taxon>Viridiplantae</taxon>
        <taxon>Streptophyta</taxon>
        <taxon>Embryophyta</taxon>
        <taxon>Tracheophyta</taxon>
        <taxon>Spermatophyta</taxon>
        <taxon>Magnoliopsida</taxon>
        <taxon>eudicotyledons</taxon>
        <taxon>Gunneridae</taxon>
        <taxon>Pentapetalae</taxon>
        <taxon>rosids</taxon>
        <taxon>fabids</taxon>
        <taxon>Fabales</taxon>
        <taxon>Fabaceae</taxon>
        <taxon>Papilionoideae</taxon>
        <taxon>50 kb inversion clade</taxon>
        <taxon>NPAAA clade</taxon>
        <taxon>indigoferoid/millettioid clade</taxon>
        <taxon>Phaseoleae</taxon>
        <taxon>Mucuna</taxon>
    </lineage>
</organism>